<gene>
    <name evidence="9" type="primary">flgA</name>
    <name evidence="9" type="ORF">D5R81_00185</name>
</gene>
<evidence type="ECO:0000256" key="3">
    <source>
        <dbReference type="ARBA" id="ARBA00014754"/>
    </source>
</evidence>
<name>A0A3A6U273_9GAMM</name>
<evidence type="ECO:0000313" key="9">
    <source>
        <dbReference type="EMBL" id="RJY19558.1"/>
    </source>
</evidence>
<evidence type="ECO:0000256" key="5">
    <source>
        <dbReference type="ARBA" id="ARBA00022764"/>
    </source>
</evidence>
<comment type="subcellular location">
    <subcellularLocation>
        <location evidence="1 7">Periplasm</location>
    </subcellularLocation>
</comment>
<feature type="signal peptide" evidence="7">
    <location>
        <begin position="1"/>
        <end position="20"/>
    </location>
</feature>
<keyword evidence="9" id="KW-0282">Flagellum</keyword>
<dbReference type="Gene3D" id="3.90.1210.10">
    <property type="entry name" value="Antifreeze-like/N-acetylneuraminic acid synthase C-terminal domain"/>
    <property type="match status" value="1"/>
</dbReference>
<dbReference type="OrthoDB" id="5729023at2"/>
<dbReference type="InterPro" id="IPR039246">
    <property type="entry name" value="Flagellar_FlgA"/>
</dbReference>
<keyword evidence="7" id="KW-1005">Bacterial flagellum biogenesis</keyword>
<evidence type="ECO:0000256" key="6">
    <source>
        <dbReference type="ARBA" id="ARBA00025643"/>
    </source>
</evidence>
<dbReference type="SMART" id="SM00858">
    <property type="entry name" value="SAF"/>
    <property type="match status" value="1"/>
</dbReference>
<dbReference type="GO" id="GO:0042597">
    <property type="term" value="C:periplasmic space"/>
    <property type="evidence" value="ECO:0007669"/>
    <property type="project" value="UniProtKB-SubCell"/>
</dbReference>
<dbReference type="AlphaFoldDB" id="A0A3A6U273"/>
<dbReference type="Gene3D" id="2.30.30.760">
    <property type="match status" value="1"/>
</dbReference>
<evidence type="ECO:0000256" key="1">
    <source>
        <dbReference type="ARBA" id="ARBA00004418"/>
    </source>
</evidence>
<keyword evidence="5 7" id="KW-0574">Periplasm</keyword>
<keyword evidence="9" id="KW-0966">Cell projection</keyword>
<reference evidence="9 10" key="1">
    <citation type="submission" date="2018-09" db="EMBL/GenBank/DDBJ databases">
        <title>Phylogeny of the Shewanellaceae, and recommendation for two new genera, Pseudoshewanella and Parashewanella.</title>
        <authorList>
            <person name="Wang G."/>
        </authorList>
    </citation>
    <scope>NUCLEOTIDE SEQUENCE [LARGE SCALE GENOMIC DNA]</scope>
    <source>
        <strain evidence="9 10">KCTC 22492</strain>
    </source>
</reference>
<keyword evidence="9" id="KW-0969">Cilium</keyword>
<evidence type="ECO:0000256" key="7">
    <source>
        <dbReference type="RuleBase" id="RU362063"/>
    </source>
</evidence>
<evidence type="ECO:0000256" key="4">
    <source>
        <dbReference type="ARBA" id="ARBA00022729"/>
    </source>
</evidence>
<comment type="similarity">
    <text evidence="2 7">Belongs to the FlgA family.</text>
</comment>
<organism evidence="9 10">
    <name type="scientific">Parashewanella spongiae</name>
    <dbReference type="NCBI Taxonomy" id="342950"/>
    <lineage>
        <taxon>Bacteria</taxon>
        <taxon>Pseudomonadati</taxon>
        <taxon>Pseudomonadota</taxon>
        <taxon>Gammaproteobacteria</taxon>
        <taxon>Alteromonadales</taxon>
        <taxon>Shewanellaceae</taxon>
        <taxon>Parashewanella</taxon>
    </lineage>
</organism>
<evidence type="ECO:0000256" key="2">
    <source>
        <dbReference type="ARBA" id="ARBA00010474"/>
    </source>
</evidence>
<dbReference type="InterPro" id="IPR013974">
    <property type="entry name" value="SAF"/>
</dbReference>
<dbReference type="Proteomes" id="UP000273022">
    <property type="component" value="Unassembled WGS sequence"/>
</dbReference>
<comment type="caution">
    <text evidence="9">The sequence shown here is derived from an EMBL/GenBank/DDBJ whole genome shotgun (WGS) entry which is preliminary data.</text>
</comment>
<dbReference type="CDD" id="cd11614">
    <property type="entry name" value="SAF_CpaB_FlgA_like"/>
    <property type="match status" value="1"/>
</dbReference>
<dbReference type="EMBL" id="QYYH01000001">
    <property type="protein sequence ID" value="RJY19558.1"/>
    <property type="molecule type" value="Genomic_DNA"/>
</dbReference>
<evidence type="ECO:0000313" key="10">
    <source>
        <dbReference type="Proteomes" id="UP000273022"/>
    </source>
</evidence>
<dbReference type="RefSeq" id="WP_121851638.1">
    <property type="nucleotide sequence ID" value="NZ_CP037952.1"/>
</dbReference>
<keyword evidence="4 7" id="KW-0732">Signal</keyword>
<dbReference type="PANTHER" id="PTHR36307:SF1">
    <property type="entry name" value="FLAGELLA BASAL BODY P-RING FORMATION PROTEIN FLGA"/>
    <property type="match status" value="1"/>
</dbReference>
<keyword evidence="10" id="KW-1185">Reference proteome</keyword>
<accession>A0A3A6U273</accession>
<feature type="chain" id="PRO_5017103343" description="Flagella basal body P-ring formation protein FlgA" evidence="7">
    <location>
        <begin position="21"/>
        <end position="232"/>
    </location>
</feature>
<dbReference type="Pfam" id="PF13144">
    <property type="entry name" value="ChapFlgA"/>
    <property type="match status" value="1"/>
</dbReference>
<dbReference type="GO" id="GO:0044780">
    <property type="term" value="P:bacterial-type flagellum assembly"/>
    <property type="evidence" value="ECO:0007669"/>
    <property type="project" value="InterPro"/>
</dbReference>
<dbReference type="PANTHER" id="PTHR36307">
    <property type="entry name" value="FLAGELLA BASAL BODY P-RING FORMATION PROTEIN FLGA"/>
    <property type="match status" value="1"/>
</dbReference>
<proteinExistence type="inferred from homology"/>
<protein>
    <recommendedName>
        <fullName evidence="3 7">Flagella basal body P-ring formation protein FlgA</fullName>
    </recommendedName>
</protein>
<evidence type="ECO:0000259" key="8">
    <source>
        <dbReference type="SMART" id="SM00858"/>
    </source>
</evidence>
<feature type="domain" description="SAF" evidence="8">
    <location>
        <begin position="110"/>
        <end position="172"/>
    </location>
</feature>
<dbReference type="NCBIfam" id="TIGR03170">
    <property type="entry name" value="flgA_cterm"/>
    <property type="match status" value="1"/>
</dbReference>
<dbReference type="InterPro" id="IPR017585">
    <property type="entry name" value="SAF_FlgA"/>
</dbReference>
<comment type="function">
    <text evidence="6 7">Involved in the assembly process of the P-ring formation. It may associate with FlgF on the rod constituting a structure essential for the P-ring assembly or may act as a modulator protein for the P-ring assembly.</text>
</comment>
<sequence>MKLKIIFLLIIFTFSSSAMSTYFIPNAKEIAQIAEQAVKEKMSTLPNAKVDLHIQRFDKRFISPKCSAPITSQITAEKIKRHNTVKLSCERADQDFLWTIYLSVNVTISYQVVVASKTIMAGERIETSNTTLEFVNETSLRGGQFQSLESVMGTRTKRRSMKGAAILKQNICYVCKGDDVAIYAKSKNLHIKTSGEALKDGNLQDLIRVKNLNSNKIIEARVIGIGEVEVRM</sequence>